<dbReference type="InterPro" id="IPR048261">
    <property type="entry name" value="SlpA/SlyD-like_ins_sf"/>
</dbReference>
<dbReference type="Gene3D" id="2.40.10.330">
    <property type="match status" value="1"/>
</dbReference>
<dbReference type="Gene3D" id="3.10.50.40">
    <property type="match status" value="1"/>
</dbReference>
<evidence type="ECO:0008006" key="2">
    <source>
        <dbReference type="Google" id="ProtNLM"/>
    </source>
</evidence>
<protein>
    <recommendedName>
        <fullName evidence="2">Peptidylprolyl isomerase</fullName>
    </recommendedName>
</protein>
<dbReference type="EMBL" id="BART01032617">
    <property type="protein sequence ID" value="GAH12872.1"/>
    <property type="molecule type" value="Genomic_DNA"/>
</dbReference>
<name>X1CYC1_9ZZZZ</name>
<reference evidence="1" key="1">
    <citation type="journal article" date="2014" name="Front. Microbiol.">
        <title>High frequency of phylogenetically diverse reductive dehalogenase-homologous genes in deep subseafloor sedimentary metagenomes.</title>
        <authorList>
            <person name="Kawai M."/>
            <person name="Futagami T."/>
            <person name="Toyoda A."/>
            <person name="Takaki Y."/>
            <person name="Nishi S."/>
            <person name="Hori S."/>
            <person name="Arai W."/>
            <person name="Tsubouchi T."/>
            <person name="Morono Y."/>
            <person name="Uchiyama I."/>
            <person name="Ito T."/>
            <person name="Fujiyama A."/>
            <person name="Inagaki F."/>
            <person name="Takami H."/>
        </authorList>
    </citation>
    <scope>NUCLEOTIDE SEQUENCE</scope>
    <source>
        <strain evidence="1">Expedition CK06-06</strain>
    </source>
</reference>
<gene>
    <name evidence="1" type="ORF">S01H4_56311</name>
</gene>
<feature type="non-terminal residue" evidence="1">
    <location>
        <position position="1"/>
    </location>
</feature>
<organism evidence="1">
    <name type="scientific">marine sediment metagenome</name>
    <dbReference type="NCBI Taxonomy" id="412755"/>
    <lineage>
        <taxon>unclassified sequences</taxon>
        <taxon>metagenomes</taxon>
        <taxon>ecological metagenomes</taxon>
    </lineage>
</organism>
<evidence type="ECO:0000313" key="1">
    <source>
        <dbReference type="EMBL" id="GAH12872.1"/>
    </source>
</evidence>
<dbReference type="GO" id="GO:0003755">
    <property type="term" value="F:peptidyl-prolyl cis-trans isomerase activity"/>
    <property type="evidence" value="ECO:0007669"/>
    <property type="project" value="InterPro"/>
</dbReference>
<comment type="caution">
    <text evidence="1">The sequence shown here is derived from an EMBL/GenBank/DDBJ whole genome shotgun (WGS) entry which is preliminary data.</text>
</comment>
<proteinExistence type="predicted"/>
<dbReference type="AlphaFoldDB" id="X1CYC1"/>
<sequence length="48" mass="5424">EVDHEFIKIDMNHPLAGKTLHFKIKILETGCEPDPHEAHECGCGCEHN</sequence>
<dbReference type="SUPFAM" id="SSF54534">
    <property type="entry name" value="FKBP-like"/>
    <property type="match status" value="1"/>
</dbReference>
<dbReference type="InterPro" id="IPR046357">
    <property type="entry name" value="PPIase_dom_sf"/>
</dbReference>
<accession>X1CYC1</accession>